<protein>
    <submittedName>
        <fullName evidence="3">Uncharacterized protein</fullName>
    </submittedName>
</protein>
<reference evidence="3" key="1">
    <citation type="journal article" date="2008" name="BMC Genomics">
        <title>A conifer genomics resource of 200,000 spruce (Picea spp.) ESTs and 6,464 high-quality, sequence-finished full-length cDNAs for Sitka spruce (Picea sitchensis).</title>
        <authorList>
            <person name="Ralph S.G."/>
            <person name="Chun H.J."/>
            <person name="Kolosova N."/>
            <person name="Cooper D."/>
            <person name="Oddy C."/>
            <person name="Ritland C.E."/>
            <person name="Kirkpatrick R."/>
            <person name="Moore R."/>
            <person name="Barber S."/>
            <person name="Holt R.A."/>
            <person name="Jones S.J."/>
            <person name="Marra M.A."/>
            <person name="Douglas C.J."/>
            <person name="Ritland K."/>
            <person name="Bohlmann J."/>
        </authorList>
    </citation>
    <scope>NUCLEOTIDE SEQUENCE</scope>
    <source>
        <tissue evidence="3">Green portion of the leader tissue</tissue>
    </source>
</reference>
<dbReference type="EMBL" id="EF083785">
    <property type="protein sequence ID" value="ABK23120.1"/>
    <property type="molecule type" value="mRNA"/>
</dbReference>
<sequence>MEFFRFAVAVAYGLMLSVLFVASSAAEEAFAPSPGMEAGGAPLPFVPAMASSLFGCIVIYLAGF</sequence>
<feature type="signal peptide" evidence="2">
    <location>
        <begin position="1"/>
        <end position="26"/>
    </location>
</feature>
<feature type="chain" id="PRO_5002741892" evidence="2">
    <location>
        <begin position="27"/>
        <end position="64"/>
    </location>
</feature>
<evidence type="ECO:0000313" key="3">
    <source>
        <dbReference type="EMBL" id="ABK23120.1"/>
    </source>
</evidence>
<feature type="transmembrane region" description="Helical" evidence="1">
    <location>
        <begin position="41"/>
        <end position="62"/>
    </location>
</feature>
<evidence type="ECO:0000256" key="2">
    <source>
        <dbReference type="SAM" id="SignalP"/>
    </source>
</evidence>
<proteinExistence type="evidence at transcript level"/>
<keyword evidence="2" id="KW-0732">Signal</keyword>
<keyword evidence="1" id="KW-1133">Transmembrane helix</keyword>
<organism evidence="3">
    <name type="scientific">Picea sitchensis</name>
    <name type="common">Sitka spruce</name>
    <name type="synonym">Pinus sitchensis</name>
    <dbReference type="NCBI Taxonomy" id="3332"/>
    <lineage>
        <taxon>Eukaryota</taxon>
        <taxon>Viridiplantae</taxon>
        <taxon>Streptophyta</taxon>
        <taxon>Embryophyta</taxon>
        <taxon>Tracheophyta</taxon>
        <taxon>Spermatophyta</taxon>
        <taxon>Pinopsida</taxon>
        <taxon>Pinidae</taxon>
        <taxon>Conifers I</taxon>
        <taxon>Pinales</taxon>
        <taxon>Pinaceae</taxon>
        <taxon>Picea</taxon>
    </lineage>
</organism>
<name>A9NR59_PICSI</name>
<evidence type="ECO:0000256" key="1">
    <source>
        <dbReference type="SAM" id="Phobius"/>
    </source>
</evidence>
<accession>A9NR59</accession>
<dbReference type="AlphaFoldDB" id="A9NR59"/>
<keyword evidence="1" id="KW-0472">Membrane</keyword>
<keyword evidence="1" id="KW-0812">Transmembrane</keyword>